<dbReference type="Gene3D" id="3.40.50.360">
    <property type="match status" value="1"/>
</dbReference>
<evidence type="ECO:0000259" key="4">
    <source>
        <dbReference type="PROSITE" id="PS51379"/>
    </source>
</evidence>
<keyword evidence="2" id="KW-0408">Iron</keyword>
<dbReference type="InterPro" id="IPR047964">
    <property type="entry name" value="EFR1-like"/>
</dbReference>
<dbReference type="RefSeq" id="WP_297670658.1">
    <property type="nucleotide sequence ID" value="NZ_JAGZCC010000023.1"/>
</dbReference>
<name>A0A943EG15_9FIRM</name>
<dbReference type="GO" id="GO:0051536">
    <property type="term" value="F:iron-sulfur cluster binding"/>
    <property type="evidence" value="ECO:0007669"/>
    <property type="project" value="UniProtKB-KW"/>
</dbReference>
<dbReference type="SUPFAM" id="SSF52218">
    <property type="entry name" value="Flavoproteins"/>
    <property type="match status" value="1"/>
</dbReference>
<keyword evidence="1" id="KW-0479">Metal-binding</keyword>
<proteinExistence type="predicted"/>
<protein>
    <submittedName>
        <fullName evidence="5">EFR1 family ferrodoxin</fullName>
    </submittedName>
</protein>
<gene>
    <name evidence="5" type="ORF">KHX14_05090</name>
</gene>
<organism evidence="5 6">
    <name type="scientific">Thomasclavelia spiroformis</name>
    <dbReference type="NCBI Taxonomy" id="29348"/>
    <lineage>
        <taxon>Bacteria</taxon>
        <taxon>Bacillati</taxon>
        <taxon>Bacillota</taxon>
        <taxon>Erysipelotrichia</taxon>
        <taxon>Erysipelotrichales</taxon>
        <taxon>Coprobacillaceae</taxon>
        <taxon>Thomasclavelia</taxon>
    </lineage>
</organism>
<evidence type="ECO:0000313" key="5">
    <source>
        <dbReference type="EMBL" id="MBS5588180.1"/>
    </source>
</evidence>
<evidence type="ECO:0000256" key="1">
    <source>
        <dbReference type="ARBA" id="ARBA00022723"/>
    </source>
</evidence>
<dbReference type="Pfam" id="PF13187">
    <property type="entry name" value="Fer4_9"/>
    <property type="match status" value="1"/>
</dbReference>
<accession>A0A943EG15</accession>
<dbReference type="SUPFAM" id="SSF54862">
    <property type="entry name" value="4Fe-4S ferredoxins"/>
    <property type="match status" value="1"/>
</dbReference>
<dbReference type="GO" id="GO:0046872">
    <property type="term" value="F:metal ion binding"/>
    <property type="evidence" value="ECO:0007669"/>
    <property type="project" value="UniProtKB-KW"/>
</dbReference>
<evidence type="ECO:0000256" key="3">
    <source>
        <dbReference type="ARBA" id="ARBA00023014"/>
    </source>
</evidence>
<feature type="domain" description="4Fe-4S ferredoxin-type" evidence="4">
    <location>
        <begin position="209"/>
        <end position="237"/>
    </location>
</feature>
<dbReference type="AlphaFoldDB" id="A0A943EG15"/>
<dbReference type="Proteomes" id="UP000751224">
    <property type="component" value="Unassembled WGS sequence"/>
</dbReference>
<keyword evidence="3" id="KW-0411">Iron-sulfur</keyword>
<evidence type="ECO:0000313" key="6">
    <source>
        <dbReference type="Proteomes" id="UP000751224"/>
    </source>
</evidence>
<dbReference type="InterPro" id="IPR017900">
    <property type="entry name" value="4Fe4S_Fe_S_CS"/>
</dbReference>
<dbReference type="InterPro" id="IPR029039">
    <property type="entry name" value="Flavoprotein-like_sf"/>
</dbReference>
<dbReference type="PROSITE" id="PS00198">
    <property type="entry name" value="4FE4S_FER_1"/>
    <property type="match status" value="1"/>
</dbReference>
<evidence type="ECO:0000256" key="2">
    <source>
        <dbReference type="ARBA" id="ARBA00023004"/>
    </source>
</evidence>
<dbReference type="EMBL" id="JAGZCC010000023">
    <property type="protein sequence ID" value="MBS5588180.1"/>
    <property type="molecule type" value="Genomic_DNA"/>
</dbReference>
<sequence length="251" mass="28569">MILYFSGTGNSRYIGEVINSVLNDEIVCINDHLKNGQKGVFESTDPYVIVCPTYAWRIPRVVEEFISKSIFDGNKMFYFVLTCGSSIGNAKKYVKKLCDSIGLIYMGVKGIIMPENFITLFKAPSSNEAKKIISQAIKPSLLIAENIKGKNKLDDEKCTLIDKIVSSLANYVFYLVFVKSDGFSVKENCNGCTRCKKICPLNNIEFVDEKPKWNDRCTQCMACISSCPLKAIEYRNRTQNKVRYYLNEHYR</sequence>
<dbReference type="Gene3D" id="3.30.70.20">
    <property type="match status" value="1"/>
</dbReference>
<feature type="domain" description="4Fe-4S ferredoxin-type" evidence="4">
    <location>
        <begin position="181"/>
        <end position="208"/>
    </location>
</feature>
<dbReference type="InterPro" id="IPR026816">
    <property type="entry name" value="Flavodoxin_dom"/>
</dbReference>
<dbReference type="Pfam" id="PF12724">
    <property type="entry name" value="Flavodoxin_5"/>
    <property type="match status" value="1"/>
</dbReference>
<reference evidence="5" key="1">
    <citation type="submission" date="2021-02" db="EMBL/GenBank/DDBJ databases">
        <title>Infant gut strain persistence is associated with maternal origin, phylogeny, and functional potential including surface adhesion and iron acquisition.</title>
        <authorList>
            <person name="Lou Y.C."/>
        </authorList>
    </citation>
    <scope>NUCLEOTIDE SEQUENCE</scope>
    <source>
        <strain evidence="5">L3_108_000G1_dasL3_108_000G1_metabat.metabat.11</strain>
    </source>
</reference>
<dbReference type="NCBIfam" id="NF038196">
    <property type="entry name" value="ferrodoxin_EFR1"/>
    <property type="match status" value="1"/>
</dbReference>
<comment type="caution">
    <text evidence="5">The sequence shown here is derived from an EMBL/GenBank/DDBJ whole genome shotgun (WGS) entry which is preliminary data.</text>
</comment>
<dbReference type="InterPro" id="IPR017896">
    <property type="entry name" value="4Fe4S_Fe-S-bd"/>
</dbReference>
<dbReference type="PROSITE" id="PS51379">
    <property type="entry name" value="4FE4S_FER_2"/>
    <property type="match status" value="2"/>
</dbReference>